<dbReference type="SUPFAM" id="SSF51445">
    <property type="entry name" value="(Trans)glycosidases"/>
    <property type="match status" value="1"/>
</dbReference>
<organism evidence="8 9">
    <name type="scientific">Cimex lectularius</name>
    <name type="common">Bed bug</name>
    <name type="synonym">Acanthia lectularia</name>
    <dbReference type="NCBI Taxonomy" id="79782"/>
    <lineage>
        <taxon>Eukaryota</taxon>
        <taxon>Metazoa</taxon>
        <taxon>Ecdysozoa</taxon>
        <taxon>Arthropoda</taxon>
        <taxon>Hexapoda</taxon>
        <taxon>Insecta</taxon>
        <taxon>Pterygota</taxon>
        <taxon>Neoptera</taxon>
        <taxon>Paraneoptera</taxon>
        <taxon>Hemiptera</taxon>
        <taxon>Heteroptera</taxon>
        <taxon>Panheteroptera</taxon>
        <taxon>Cimicomorpha</taxon>
        <taxon>Cimicidae</taxon>
        <taxon>Cimex</taxon>
    </lineage>
</organism>
<dbReference type="InterPro" id="IPR001579">
    <property type="entry name" value="Glyco_hydro_18_chit_AS"/>
</dbReference>
<evidence type="ECO:0000259" key="7">
    <source>
        <dbReference type="PROSITE" id="PS51910"/>
    </source>
</evidence>
<dbReference type="EnsemblMetazoa" id="XM_014403404.2">
    <property type="protein sequence ID" value="XP_014258890.1"/>
    <property type="gene ID" value="LOC106672194"/>
</dbReference>
<evidence type="ECO:0000256" key="3">
    <source>
        <dbReference type="RuleBase" id="RU000489"/>
    </source>
</evidence>
<dbReference type="InterPro" id="IPR001223">
    <property type="entry name" value="Glyco_hydro18_cat"/>
</dbReference>
<dbReference type="KEGG" id="clec:106672194"/>
<dbReference type="InterPro" id="IPR017853">
    <property type="entry name" value="GH"/>
</dbReference>
<feature type="domain" description="GH18" evidence="7">
    <location>
        <begin position="30"/>
        <end position="402"/>
    </location>
</feature>
<dbReference type="Pfam" id="PF00704">
    <property type="entry name" value="Glyco_hydro_18"/>
    <property type="match status" value="1"/>
</dbReference>
<keyword evidence="5" id="KW-0472">Membrane</keyword>
<dbReference type="Gene3D" id="3.10.50.10">
    <property type="match status" value="1"/>
</dbReference>
<protein>
    <recommendedName>
        <fullName evidence="7">GH18 domain-containing protein</fullName>
    </recommendedName>
</protein>
<dbReference type="Proteomes" id="UP000494040">
    <property type="component" value="Unassembled WGS sequence"/>
</dbReference>
<dbReference type="PROSITE" id="PS51910">
    <property type="entry name" value="GH18_2"/>
    <property type="match status" value="1"/>
</dbReference>
<dbReference type="Gene3D" id="3.20.20.80">
    <property type="entry name" value="Glycosidases"/>
    <property type="match status" value="1"/>
</dbReference>
<dbReference type="FunFam" id="3.20.20.80:FF:000097">
    <property type="entry name" value="Probable chitinase 2"/>
    <property type="match status" value="1"/>
</dbReference>
<comment type="similarity">
    <text evidence="4">Belongs to the glycosyl hydrolase 18 family.</text>
</comment>
<dbReference type="CDD" id="cd02872">
    <property type="entry name" value="GH18_chitolectin_chitotriosidase"/>
    <property type="match status" value="1"/>
</dbReference>
<keyword evidence="6" id="KW-0732">Signal</keyword>
<evidence type="ECO:0000313" key="9">
    <source>
        <dbReference type="Proteomes" id="UP000494040"/>
    </source>
</evidence>
<dbReference type="GO" id="GO:0005576">
    <property type="term" value="C:extracellular region"/>
    <property type="evidence" value="ECO:0007669"/>
    <property type="project" value="TreeGrafter"/>
</dbReference>
<evidence type="ECO:0000256" key="2">
    <source>
        <dbReference type="ARBA" id="ARBA00023295"/>
    </source>
</evidence>
<dbReference type="GO" id="GO:0008061">
    <property type="term" value="F:chitin binding"/>
    <property type="evidence" value="ECO:0007669"/>
    <property type="project" value="InterPro"/>
</dbReference>
<feature type="signal peptide" evidence="6">
    <location>
        <begin position="1"/>
        <end position="18"/>
    </location>
</feature>
<feature type="chain" id="PRO_5035167583" description="GH18 domain-containing protein" evidence="6">
    <location>
        <begin position="19"/>
        <end position="434"/>
    </location>
</feature>
<keyword evidence="2 3" id="KW-0326">Glycosidase</keyword>
<dbReference type="InterPro" id="IPR050314">
    <property type="entry name" value="Glycosyl_Hydrlase_18"/>
</dbReference>
<dbReference type="PANTHER" id="PTHR11177:SF403">
    <property type="entry name" value="CHITINASE 2-RELATED"/>
    <property type="match status" value="1"/>
</dbReference>
<dbReference type="SMART" id="SM00636">
    <property type="entry name" value="Glyco_18"/>
    <property type="match status" value="1"/>
</dbReference>
<evidence type="ECO:0000256" key="1">
    <source>
        <dbReference type="ARBA" id="ARBA00022801"/>
    </source>
</evidence>
<proteinExistence type="inferred from homology"/>
<sequence>MDIFVKILSSVLILGVLSYRDVDSIERNGKVVVCYVGTWAIYRPGRGMFSVDSIDPSLCTHLVYSFAGLNPSNWTIMSLDPYNDLEENFGKGNYKKMTALKKSHPHLKVTLAIGGWNEGSANYSKLAEDPNRRRIFIESVLEFMKLYDFDGLDLDWEFPTKRGGKPEDKTNFVLLIKELGQSLRQQGYILTAAVSAAIDTLSTGYDLPEVHKHLDLVHLMCYDYHGSWEKKTGPNAPLTPDTDLLTVEASVEYALDHGVPKEKLVMGVPLYGRTFILDGVNETSGKLGEPSKENEGFQGPFTKTNGFLGFNEICNELRSPEWKGHWDNISNTPWASSGSKVVVYDNAMSIKLKVNYAMEMGLAGILTWSIDTDDFHGDCSFPGDPEPKYPLVRAINEAITQSFVSPAKEKSSASQTAVSAFAFYIVFIVAILSY</sequence>
<dbReference type="PROSITE" id="PS01095">
    <property type="entry name" value="GH18_1"/>
    <property type="match status" value="1"/>
</dbReference>
<keyword evidence="9" id="KW-1185">Reference proteome</keyword>
<dbReference type="PANTHER" id="PTHR11177">
    <property type="entry name" value="CHITINASE"/>
    <property type="match status" value="1"/>
</dbReference>
<evidence type="ECO:0000256" key="6">
    <source>
        <dbReference type="SAM" id="SignalP"/>
    </source>
</evidence>
<evidence type="ECO:0000313" key="8">
    <source>
        <dbReference type="EnsemblMetazoa" id="XP_014258890.1"/>
    </source>
</evidence>
<dbReference type="AlphaFoldDB" id="A0A8I6TK28"/>
<keyword evidence="5" id="KW-1133">Transmembrane helix</keyword>
<evidence type="ECO:0000256" key="5">
    <source>
        <dbReference type="SAM" id="Phobius"/>
    </source>
</evidence>
<dbReference type="InterPro" id="IPR029070">
    <property type="entry name" value="Chitinase_insertion_sf"/>
</dbReference>
<name>A0A8I6TK28_CIMLE</name>
<feature type="transmembrane region" description="Helical" evidence="5">
    <location>
        <begin position="413"/>
        <end position="432"/>
    </location>
</feature>
<dbReference type="OrthoDB" id="73875at2759"/>
<accession>A0A8I6TK28</accession>
<dbReference type="GO" id="GO:0004568">
    <property type="term" value="F:chitinase activity"/>
    <property type="evidence" value="ECO:0007669"/>
    <property type="project" value="TreeGrafter"/>
</dbReference>
<reference evidence="8" key="1">
    <citation type="submission" date="2022-01" db="UniProtKB">
        <authorList>
            <consortium name="EnsemblMetazoa"/>
        </authorList>
    </citation>
    <scope>IDENTIFICATION</scope>
</reference>
<keyword evidence="1 3" id="KW-0378">Hydrolase</keyword>
<dbReference type="SUPFAM" id="SSF54556">
    <property type="entry name" value="Chitinase insertion domain"/>
    <property type="match status" value="1"/>
</dbReference>
<keyword evidence="5" id="KW-0812">Transmembrane</keyword>
<dbReference type="GO" id="GO:0005975">
    <property type="term" value="P:carbohydrate metabolic process"/>
    <property type="evidence" value="ECO:0007669"/>
    <property type="project" value="InterPro"/>
</dbReference>
<evidence type="ECO:0000256" key="4">
    <source>
        <dbReference type="RuleBase" id="RU004453"/>
    </source>
</evidence>
<dbReference type="GeneID" id="106672194"/>
<dbReference type="InterPro" id="IPR011583">
    <property type="entry name" value="Chitinase_II/V-like_cat"/>
</dbReference>
<dbReference type="RefSeq" id="XP_014258890.1">
    <property type="nucleotide sequence ID" value="XM_014403404.2"/>
</dbReference>
<dbReference type="GO" id="GO:0006032">
    <property type="term" value="P:chitin catabolic process"/>
    <property type="evidence" value="ECO:0007669"/>
    <property type="project" value="TreeGrafter"/>
</dbReference>
<dbReference type="OMA" id="QTQNHIN"/>